<keyword evidence="2 8" id="KW-0813">Transport</keyword>
<comment type="similarity">
    <text evidence="8">Belongs to the two pore domain potassium channel (TC 1.A.1.8) family.</text>
</comment>
<accession>A0AAV2II07</accession>
<evidence type="ECO:0000313" key="12">
    <source>
        <dbReference type="Proteomes" id="UP001497497"/>
    </source>
</evidence>
<proteinExistence type="inferred from homology"/>
<keyword evidence="6 9" id="KW-0472">Membrane</keyword>
<dbReference type="PRINTS" id="PR01333">
    <property type="entry name" value="2POREKCHANEL"/>
</dbReference>
<feature type="domain" description="Potassium channel" evidence="10">
    <location>
        <begin position="157"/>
        <end position="235"/>
    </location>
</feature>
<evidence type="ECO:0000256" key="4">
    <source>
        <dbReference type="ARBA" id="ARBA00022989"/>
    </source>
</evidence>
<comment type="subcellular location">
    <subcellularLocation>
        <location evidence="1">Membrane</location>
        <topology evidence="1">Multi-pass membrane protein</topology>
    </subcellularLocation>
</comment>
<feature type="non-terminal residue" evidence="11">
    <location>
        <position position="263"/>
    </location>
</feature>
<evidence type="ECO:0000313" key="11">
    <source>
        <dbReference type="EMBL" id="CAL1546677.1"/>
    </source>
</evidence>
<feature type="transmembrane region" description="Helical" evidence="9">
    <location>
        <begin position="180"/>
        <end position="199"/>
    </location>
</feature>
<feature type="transmembrane region" description="Helical" evidence="9">
    <location>
        <begin position="89"/>
        <end position="117"/>
    </location>
</feature>
<sequence>REKHIEVLWNYTSSLNVLHPSEWKDKVNERLKEFEQEIYEAKEKGWDGINDYTPRTTKWTYPTALLFSVTIITTIGYGDLVPITSEGKIASMLYAVFGIPLVLLCLTNLGSFLATLYRFTWKHASHLWYMCLRSPKRNRPMVQTSEVRVPIAVSTLTMIIYILAGAAVFAKWENWSFLDGSYFCFITLSTIGFGDFVPGQNTISMDSTAKRVVCALYLLFGLALLSMIFQLIQDSVTIVVRRYASFLGLSEKQIEKDIEDSVD</sequence>
<evidence type="ECO:0000256" key="3">
    <source>
        <dbReference type="ARBA" id="ARBA00022692"/>
    </source>
</evidence>
<dbReference type="EMBL" id="CAXITT010000843">
    <property type="protein sequence ID" value="CAL1546677.1"/>
    <property type="molecule type" value="Genomic_DNA"/>
</dbReference>
<evidence type="ECO:0000256" key="2">
    <source>
        <dbReference type="ARBA" id="ARBA00022448"/>
    </source>
</evidence>
<keyword evidence="7 8" id="KW-0407">Ion channel</keyword>
<keyword evidence="5 8" id="KW-0406">Ion transport</keyword>
<organism evidence="11 12">
    <name type="scientific">Lymnaea stagnalis</name>
    <name type="common">Great pond snail</name>
    <name type="synonym">Helix stagnalis</name>
    <dbReference type="NCBI Taxonomy" id="6523"/>
    <lineage>
        <taxon>Eukaryota</taxon>
        <taxon>Metazoa</taxon>
        <taxon>Spiralia</taxon>
        <taxon>Lophotrochozoa</taxon>
        <taxon>Mollusca</taxon>
        <taxon>Gastropoda</taxon>
        <taxon>Heterobranchia</taxon>
        <taxon>Euthyneura</taxon>
        <taxon>Panpulmonata</taxon>
        <taxon>Hygrophila</taxon>
        <taxon>Lymnaeoidea</taxon>
        <taxon>Lymnaeidae</taxon>
        <taxon>Lymnaea</taxon>
    </lineage>
</organism>
<evidence type="ECO:0000256" key="1">
    <source>
        <dbReference type="ARBA" id="ARBA00004141"/>
    </source>
</evidence>
<evidence type="ECO:0000259" key="10">
    <source>
        <dbReference type="Pfam" id="PF07885"/>
    </source>
</evidence>
<evidence type="ECO:0000256" key="6">
    <source>
        <dbReference type="ARBA" id="ARBA00023136"/>
    </source>
</evidence>
<evidence type="ECO:0000256" key="7">
    <source>
        <dbReference type="ARBA" id="ARBA00023303"/>
    </source>
</evidence>
<feature type="domain" description="Potassium channel" evidence="10">
    <location>
        <begin position="57"/>
        <end position="113"/>
    </location>
</feature>
<name>A0AAV2II07_LYMST</name>
<keyword evidence="4 9" id="KW-1133">Transmembrane helix</keyword>
<evidence type="ECO:0000256" key="8">
    <source>
        <dbReference type="RuleBase" id="RU003857"/>
    </source>
</evidence>
<dbReference type="PANTHER" id="PTHR11003:SF334">
    <property type="entry name" value="FI03418P"/>
    <property type="match status" value="1"/>
</dbReference>
<dbReference type="GO" id="GO:0030322">
    <property type="term" value="P:stabilization of membrane potential"/>
    <property type="evidence" value="ECO:0007669"/>
    <property type="project" value="TreeGrafter"/>
</dbReference>
<gene>
    <name evidence="11" type="ORF">GSLYS_00020054001</name>
</gene>
<keyword evidence="12" id="KW-1185">Reference proteome</keyword>
<comment type="caution">
    <text evidence="11">The sequence shown here is derived from an EMBL/GenBank/DDBJ whole genome shotgun (WGS) entry which is preliminary data.</text>
</comment>
<dbReference type="Proteomes" id="UP001497497">
    <property type="component" value="Unassembled WGS sequence"/>
</dbReference>
<dbReference type="SUPFAM" id="SSF81324">
    <property type="entry name" value="Voltage-gated potassium channels"/>
    <property type="match status" value="2"/>
</dbReference>
<feature type="non-terminal residue" evidence="11">
    <location>
        <position position="1"/>
    </location>
</feature>
<reference evidence="11 12" key="1">
    <citation type="submission" date="2024-04" db="EMBL/GenBank/DDBJ databases">
        <authorList>
            <consortium name="Genoscope - CEA"/>
            <person name="William W."/>
        </authorList>
    </citation>
    <scope>NUCLEOTIDE SEQUENCE [LARGE SCALE GENOMIC DNA]</scope>
</reference>
<keyword evidence="3 8" id="KW-0812">Transmembrane</keyword>
<dbReference type="GO" id="GO:0005886">
    <property type="term" value="C:plasma membrane"/>
    <property type="evidence" value="ECO:0007669"/>
    <property type="project" value="TreeGrafter"/>
</dbReference>
<protein>
    <recommendedName>
        <fullName evidence="10">Potassium channel domain-containing protein</fullName>
    </recommendedName>
</protein>
<dbReference type="InterPro" id="IPR013099">
    <property type="entry name" value="K_chnl_dom"/>
</dbReference>
<dbReference type="Pfam" id="PF07885">
    <property type="entry name" value="Ion_trans_2"/>
    <property type="match status" value="2"/>
</dbReference>
<dbReference type="AlphaFoldDB" id="A0AAV2II07"/>
<dbReference type="InterPro" id="IPR003280">
    <property type="entry name" value="2pore_dom_K_chnl"/>
</dbReference>
<dbReference type="GO" id="GO:0022841">
    <property type="term" value="F:potassium ion leak channel activity"/>
    <property type="evidence" value="ECO:0007669"/>
    <property type="project" value="TreeGrafter"/>
</dbReference>
<feature type="transmembrane region" description="Helical" evidence="9">
    <location>
        <begin position="211"/>
        <end position="232"/>
    </location>
</feature>
<dbReference type="Gene3D" id="1.10.287.70">
    <property type="match status" value="1"/>
</dbReference>
<evidence type="ECO:0000256" key="5">
    <source>
        <dbReference type="ARBA" id="ARBA00023065"/>
    </source>
</evidence>
<feature type="transmembrane region" description="Helical" evidence="9">
    <location>
        <begin position="59"/>
        <end position="77"/>
    </location>
</feature>
<dbReference type="PANTHER" id="PTHR11003">
    <property type="entry name" value="POTASSIUM CHANNEL, SUBFAMILY K"/>
    <property type="match status" value="1"/>
</dbReference>
<evidence type="ECO:0000256" key="9">
    <source>
        <dbReference type="SAM" id="Phobius"/>
    </source>
</evidence>
<dbReference type="GO" id="GO:0015271">
    <property type="term" value="F:outward rectifier potassium channel activity"/>
    <property type="evidence" value="ECO:0007669"/>
    <property type="project" value="TreeGrafter"/>
</dbReference>
<feature type="transmembrane region" description="Helical" evidence="9">
    <location>
        <begin position="147"/>
        <end position="168"/>
    </location>
</feature>